<name>B2GJY1_KOCRD</name>
<dbReference type="eggNOG" id="COG4823">
    <property type="taxonomic scope" value="Bacteria"/>
</dbReference>
<sequence length="343" mass="38705">MCGRVPRQRGVGVYDKPPLSHAALVTRMQDRGLIIPDVGRAERYVRSIGYYRLSPYMIPFRCAESDNFRSGVAFDDVLDLYVFDRKLRLLVLDALERVEVAIRSTLTDHMSQAHGAFWYVDPIHFRDARRHRDFVAAVRDDCSRQLLTKPEQTDGALVHRSALEHYLLTYGAPKFPPSWIVMERLTLGQVEHLIGNLKRRSDRTAIAKSLGINERLLVSWMRTFLRVRNICAHHGRLWNAVLGVSPALPTSPSVAWLVDATVIADSAARRARLYPVLVALQSLLSTLSPGSSWAQRLKALIDEHPCVPLVAMGMPPDWSDDPFWTQRIKSRPSGRPAPGWATG</sequence>
<proteinExistence type="predicted"/>
<protein>
    <recommendedName>
        <fullName evidence="3">Abi family protein</fullName>
    </recommendedName>
</protein>
<keyword evidence="2" id="KW-1185">Reference proteome</keyword>
<dbReference type="OrthoDB" id="5363652at2"/>
<evidence type="ECO:0000313" key="1">
    <source>
        <dbReference type="EMBL" id="BAG29086.1"/>
    </source>
</evidence>
<reference evidence="1 2" key="1">
    <citation type="journal article" date="2008" name="J. Bacteriol.">
        <title>Complete genome sequence of the soil actinomycete Kocuria rhizophila.</title>
        <authorList>
            <person name="Takarada H."/>
            <person name="Sekine M."/>
            <person name="Kosugi H."/>
            <person name="Matsuo Y."/>
            <person name="Fujisawa T."/>
            <person name="Omata S."/>
            <person name="Kishi E."/>
            <person name="Shimizu A."/>
            <person name="Tsukatani N."/>
            <person name="Tanikawa S."/>
            <person name="Fujita N."/>
            <person name="Harayama S."/>
        </authorList>
    </citation>
    <scope>NUCLEOTIDE SEQUENCE [LARGE SCALE GENOMIC DNA]</scope>
    <source>
        <strain evidence="2">ATCC 9341 / DSM 348 / NBRC 103217 / DC2201</strain>
    </source>
</reference>
<dbReference type="EMBL" id="AP009152">
    <property type="protein sequence ID" value="BAG29086.1"/>
    <property type="molecule type" value="Genomic_DNA"/>
</dbReference>
<dbReference type="HOGENOM" id="CLU_044962_2_1_11"/>
<dbReference type="Proteomes" id="UP000008838">
    <property type="component" value="Chromosome"/>
</dbReference>
<accession>B2GJY1</accession>
<organism evidence="1 2">
    <name type="scientific">Kocuria rhizophila (strain ATCC 9341 / DSM 348 / NBRC 103217 / DC2201)</name>
    <dbReference type="NCBI Taxonomy" id="378753"/>
    <lineage>
        <taxon>Bacteria</taxon>
        <taxon>Bacillati</taxon>
        <taxon>Actinomycetota</taxon>
        <taxon>Actinomycetes</taxon>
        <taxon>Micrococcales</taxon>
        <taxon>Micrococcaceae</taxon>
        <taxon>Kocuria</taxon>
    </lineage>
</organism>
<dbReference type="Pfam" id="PF07751">
    <property type="entry name" value="Abi_2"/>
    <property type="match status" value="1"/>
</dbReference>
<dbReference type="InterPro" id="IPR011664">
    <property type="entry name" value="Abi_system_AbiD/AbiF-like"/>
</dbReference>
<evidence type="ECO:0000313" key="2">
    <source>
        <dbReference type="Proteomes" id="UP000008838"/>
    </source>
</evidence>
<dbReference type="AlphaFoldDB" id="B2GJY1"/>
<dbReference type="KEGG" id="krh:KRH_07390"/>
<evidence type="ECO:0008006" key="3">
    <source>
        <dbReference type="Google" id="ProtNLM"/>
    </source>
</evidence>
<gene>
    <name evidence="1" type="ordered locus">KRH_07390</name>
</gene>